<evidence type="ECO:0000256" key="1">
    <source>
        <dbReference type="SAM" id="MobiDB-lite"/>
    </source>
</evidence>
<sequence length="76" mass="7802">MAILRPRRGARHRSSPVLPGHPPCRPAAPPLARLGTCDDAGFAPFADDTVTSQDVAFAKIAARVQGTALAAEALGA</sequence>
<name>A0A1I6QN01_9ACTN</name>
<proteinExistence type="predicted"/>
<feature type="compositionally biased region" description="Pro residues" evidence="1">
    <location>
        <begin position="19"/>
        <end position="29"/>
    </location>
</feature>
<evidence type="ECO:0000313" key="2">
    <source>
        <dbReference type="EMBL" id="SFS53794.1"/>
    </source>
</evidence>
<protein>
    <submittedName>
        <fullName evidence="2">Uncharacterized protein</fullName>
    </submittedName>
</protein>
<dbReference type="EMBL" id="FPAB01000002">
    <property type="protein sequence ID" value="SFS53794.1"/>
    <property type="molecule type" value="Genomic_DNA"/>
</dbReference>
<dbReference type="STRING" id="1176198.SAMN05444716_102134"/>
<accession>A0A1I6QN01</accession>
<gene>
    <name evidence="2" type="ORF">SAMN05444716_102134</name>
</gene>
<organism evidence="2 3">
    <name type="scientific">Streptomyces harbinensis</name>
    <dbReference type="NCBI Taxonomy" id="1176198"/>
    <lineage>
        <taxon>Bacteria</taxon>
        <taxon>Bacillati</taxon>
        <taxon>Actinomycetota</taxon>
        <taxon>Actinomycetes</taxon>
        <taxon>Kitasatosporales</taxon>
        <taxon>Streptomycetaceae</taxon>
        <taxon>Streptomyces</taxon>
    </lineage>
</organism>
<evidence type="ECO:0000313" key="3">
    <source>
        <dbReference type="Proteomes" id="UP000198873"/>
    </source>
</evidence>
<feature type="region of interest" description="Disordered" evidence="1">
    <location>
        <begin position="1"/>
        <end position="30"/>
    </location>
</feature>
<keyword evidence="3" id="KW-1185">Reference proteome</keyword>
<dbReference type="AlphaFoldDB" id="A0A1I6QN01"/>
<reference evidence="3" key="1">
    <citation type="submission" date="2016-10" db="EMBL/GenBank/DDBJ databases">
        <authorList>
            <person name="Varghese N."/>
            <person name="Submissions S."/>
        </authorList>
    </citation>
    <scope>NUCLEOTIDE SEQUENCE [LARGE SCALE GENOMIC DNA]</scope>
    <source>
        <strain evidence="3">CGMCC 4.7047</strain>
    </source>
</reference>
<dbReference type="RefSeq" id="WP_237751329.1">
    <property type="nucleotide sequence ID" value="NZ_CP054938.1"/>
</dbReference>
<dbReference type="Proteomes" id="UP000198873">
    <property type="component" value="Unassembled WGS sequence"/>
</dbReference>
<feature type="compositionally biased region" description="Basic residues" evidence="1">
    <location>
        <begin position="1"/>
        <end position="14"/>
    </location>
</feature>